<proteinExistence type="predicted"/>
<reference evidence="2" key="1">
    <citation type="submission" date="2023-08" db="EMBL/GenBank/DDBJ databases">
        <authorList>
            <person name="Alioto T."/>
            <person name="Alioto T."/>
            <person name="Gomez Garrido J."/>
        </authorList>
    </citation>
    <scope>NUCLEOTIDE SEQUENCE</scope>
</reference>
<sequence>MVMRDSGLIYESYDIYILKPYCLAICRKCSGLVVVLTGLVLYIVVVIVMVVASDAVIDNDNNDNENDN</sequence>
<evidence type="ECO:0000256" key="1">
    <source>
        <dbReference type="SAM" id="Phobius"/>
    </source>
</evidence>
<dbReference type="AlphaFoldDB" id="A0AA36BL42"/>
<keyword evidence="3" id="KW-1185">Reference proteome</keyword>
<feature type="transmembrane region" description="Helical" evidence="1">
    <location>
        <begin position="29"/>
        <end position="52"/>
    </location>
</feature>
<organism evidence="2 3">
    <name type="scientific">Octopus vulgaris</name>
    <name type="common">Common octopus</name>
    <dbReference type="NCBI Taxonomy" id="6645"/>
    <lineage>
        <taxon>Eukaryota</taxon>
        <taxon>Metazoa</taxon>
        <taxon>Spiralia</taxon>
        <taxon>Lophotrochozoa</taxon>
        <taxon>Mollusca</taxon>
        <taxon>Cephalopoda</taxon>
        <taxon>Coleoidea</taxon>
        <taxon>Octopodiformes</taxon>
        <taxon>Octopoda</taxon>
        <taxon>Incirrata</taxon>
        <taxon>Octopodidae</taxon>
        <taxon>Octopus</taxon>
    </lineage>
</organism>
<dbReference type="EMBL" id="OX597831">
    <property type="protein sequence ID" value="CAI9735732.1"/>
    <property type="molecule type" value="Genomic_DNA"/>
</dbReference>
<name>A0AA36BL42_OCTVU</name>
<accession>A0AA36BL42</accession>
<keyword evidence="1" id="KW-1133">Transmembrane helix</keyword>
<dbReference type="Proteomes" id="UP001162480">
    <property type="component" value="Chromosome 18"/>
</dbReference>
<protein>
    <submittedName>
        <fullName evidence="2">Uncharacterized protein</fullName>
    </submittedName>
</protein>
<keyword evidence="1" id="KW-0472">Membrane</keyword>
<gene>
    <name evidence="2" type="ORF">OCTVUL_1B020962</name>
</gene>
<evidence type="ECO:0000313" key="3">
    <source>
        <dbReference type="Proteomes" id="UP001162480"/>
    </source>
</evidence>
<keyword evidence="1" id="KW-0812">Transmembrane</keyword>
<evidence type="ECO:0000313" key="2">
    <source>
        <dbReference type="EMBL" id="CAI9735732.1"/>
    </source>
</evidence>